<dbReference type="Gene3D" id="1.20.120.1760">
    <property type="match status" value="1"/>
</dbReference>
<evidence type="ECO:0000256" key="3">
    <source>
        <dbReference type="SAM" id="Phobius"/>
    </source>
</evidence>
<organism evidence="4 5">
    <name type="scientific">Actinocorallia aurantiaca</name>
    <dbReference type="NCBI Taxonomy" id="46204"/>
    <lineage>
        <taxon>Bacteria</taxon>
        <taxon>Bacillati</taxon>
        <taxon>Actinomycetota</taxon>
        <taxon>Actinomycetes</taxon>
        <taxon>Streptosporangiales</taxon>
        <taxon>Thermomonosporaceae</taxon>
        <taxon>Actinocorallia</taxon>
    </lineage>
</organism>
<evidence type="ECO:0000313" key="4">
    <source>
        <dbReference type="EMBL" id="GAA2728046.1"/>
    </source>
</evidence>
<evidence type="ECO:0008006" key="6">
    <source>
        <dbReference type="Google" id="ProtNLM"/>
    </source>
</evidence>
<feature type="transmembrane region" description="Helical" evidence="3">
    <location>
        <begin position="77"/>
        <end position="95"/>
    </location>
</feature>
<keyword evidence="3" id="KW-0472">Membrane</keyword>
<evidence type="ECO:0000256" key="2">
    <source>
        <dbReference type="RuleBase" id="RU003750"/>
    </source>
</evidence>
<gene>
    <name evidence="4" type="ORF">GCM10010439_35390</name>
</gene>
<evidence type="ECO:0000256" key="1">
    <source>
        <dbReference type="ARBA" id="ARBA00022679"/>
    </source>
</evidence>
<reference evidence="4 5" key="1">
    <citation type="journal article" date="2019" name="Int. J. Syst. Evol. Microbiol.">
        <title>The Global Catalogue of Microorganisms (GCM) 10K type strain sequencing project: providing services to taxonomists for standard genome sequencing and annotation.</title>
        <authorList>
            <consortium name="The Broad Institute Genomics Platform"/>
            <consortium name="The Broad Institute Genome Sequencing Center for Infectious Disease"/>
            <person name="Wu L."/>
            <person name="Ma J."/>
        </authorList>
    </citation>
    <scope>NUCLEOTIDE SEQUENCE [LARGE SCALE GENOMIC DNA]</scope>
    <source>
        <strain evidence="4 5">JCM 8201</strain>
    </source>
</reference>
<dbReference type="EMBL" id="BAAATZ010000012">
    <property type="protein sequence ID" value="GAA2728046.1"/>
    <property type="molecule type" value="Genomic_DNA"/>
</dbReference>
<evidence type="ECO:0000313" key="5">
    <source>
        <dbReference type="Proteomes" id="UP001501842"/>
    </source>
</evidence>
<name>A0ABN3UBJ3_9ACTN</name>
<keyword evidence="3" id="KW-0812">Transmembrane</keyword>
<feature type="transmembrane region" description="Helical" evidence="3">
    <location>
        <begin position="101"/>
        <end position="120"/>
    </location>
</feature>
<accession>A0ABN3UBJ3</accession>
<feature type="transmembrane region" description="Helical" evidence="3">
    <location>
        <begin position="40"/>
        <end position="57"/>
    </location>
</feature>
<keyword evidence="5" id="KW-1185">Reference proteome</keyword>
<comment type="similarity">
    <text evidence="2">Belongs to the CDP-alcohol phosphatidyltransferase class-I family.</text>
</comment>
<dbReference type="InterPro" id="IPR043130">
    <property type="entry name" value="CDP-OH_PTrfase_TM_dom"/>
</dbReference>
<dbReference type="InterPro" id="IPR000462">
    <property type="entry name" value="CDP-OH_P_trans"/>
</dbReference>
<feature type="transmembrane region" description="Helical" evidence="3">
    <location>
        <begin position="187"/>
        <end position="205"/>
    </location>
</feature>
<dbReference type="PROSITE" id="PS00379">
    <property type="entry name" value="CDP_ALCOHOL_P_TRANSF"/>
    <property type="match status" value="1"/>
</dbReference>
<comment type="caution">
    <text evidence="4">The sequence shown here is derived from an EMBL/GenBank/DDBJ whole genome shotgun (WGS) entry which is preliminary data.</text>
</comment>
<dbReference type="Pfam" id="PF01066">
    <property type="entry name" value="CDP-OH_P_transf"/>
    <property type="match status" value="1"/>
</dbReference>
<dbReference type="Proteomes" id="UP001501842">
    <property type="component" value="Unassembled WGS sequence"/>
</dbReference>
<protein>
    <recommendedName>
        <fullName evidence="6">CDP-diacylglycerol--serine O-phosphatidyltransferase</fullName>
    </recommendedName>
</protein>
<feature type="transmembrane region" description="Helical" evidence="3">
    <location>
        <begin position="12"/>
        <end position="28"/>
    </location>
</feature>
<dbReference type="InterPro" id="IPR048254">
    <property type="entry name" value="CDP_ALCOHOL_P_TRANSF_CS"/>
</dbReference>
<sequence>MPAERLSPADFLTLGNALCGIAALRSIMVQGDFRGTDSRFFAGAVLLMLIGAICDLFDGRMARRWRSTPYGPHLDNLADVITFGLVPAAMTLAWAGFETEWAMPALAASAAFFLAIVVRLARYVTAAPEPGIFRGMPAPLCAFTVVSIIVLSPPIPVALAAIACVAALAISRLPFPKPSSRTLAGMMVAWAVVGGCSVVAWAAGVPGGGEWMRFTAATELLAACTLPVIMLKLRRAMRVARAVPHTRRRTLRRPRRVNVRVRRRAGERVKTRH</sequence>
<proteinExistence type="inferred from homology"/>
<feature type="transmembrane region" description="Helical" evidence="3">
    <location>
        <begin position="157"/>
        <end position="175"/>
    </location>
</feature>
<keyword evidence="3" id="KW-1133">Transmembrane helix</keyword>
<feature type="transmembrane region" description="Helical" evidence="3">
    <location>
        <begin position="132"/>
        <end position="151"/>
    </location>
</feature>
<feature type="transmembrane region" description="Helical" evidence="3">
    <location>
        <begin position="211"/>
        <end position="231"/>
    </location>
</feature>
<keyword evidence="1 2" id="KW-0808">Transferase</keyword>